<proteinExistence type="predicted"/>
<feature type="transmembrane region" description="Helical" evidence="1">
    <location>
        <begin position="12"/>
        <end position="33"/>
    </location>
</feature>
<reference evidence="2 3" key="1">
    <citation type="journal article" date="2019" name="Int. J. Syst. Evol. Microbiol.">
        <title>The Global Catalogue of Microorganisms (GCM) 10K type strain sequencing project: providing services to taxonomists for standard genome sequencing and annotation.</title>
        <authorList>
            <consortium name="The Broad Institute Genomics Platform"/>
            <consortium name="The Broad Institute Genome Sequencing Center for Infectious Disease"/>
            <person name="Wu L."/>
            <person name="Ma J."/>
        </authorList>
    </citation>
    <scope>NUCLEOTIDE SEQUENCE [LARGE SCALE GENOMIC DNA]</scope>
    <source>
        <strain evidence="2 3">JCM 12393</strain>
    </source>
</reference>
<accession>A0ABN1Y6N3</accession>
<evidence type="ECO:0008006" key="4">
    <source>
        <dbReference type="Google" id="ProtNLM"/>
    </source>
</evidence>
<keyword evidence="1" id="KW-0472">Membrane</keyword>
<dbReference type="Proteomes" id="UP001499863">
    <property type="component" value="Unassembled WGS sequence"/>
</dbReference>
<sequence length="88" mass="9081">MAGESGFASRTLAGHLARGGVGFAALLGAFALLPFVGPVALLLLPVGVLAFRGCPTCWVIGLLETVSRGRLRRECVDGRCELRPGGTT</sequence>
<keyword evidence="1" id="KW-0812">Transmembrane</keyword>
<gene>
    <name evidence="2" type="ORF">GCM10009639_39120</name>
</gene>
<dbReference type="EMBL" id="BAAAKJ010000215">
    <property type="protein sequence ID" value="GAA1399380.1"/>
    <property type="molecule type" value="Genomic_DNA"/>
</dbReference>
<evidence type="ECO:0000256" key="1">
    <source>
        <dbReference type="SAM" id="Phobius"/>
    </source>
</evidence>
<protein>
    <recommendedName>
        <fullName evidence="4">DUF2892 domain-containing protein</fullName>
    </recommendedName>
</protein>
<dbReference type="RefSeq" id="WP_344337593.1">
    <property type="nucleotide sequence ID" value="NZ_BAAAKJ010000215.1"/>
</dbReference>
<keyword evidence="1" id="KW-1133">Transmembrane helix</keyword>
<keyword evidence="3" id="KW-1185">Reference proteome</keyword>
<name>A0ABN1Y6N3_9ACTN</name>
<evidence type="ECO:0000313" key="2">
    <source>
        <dbReference type="EMBL" id="GAA1399380.1"/>
    </source>
</evidence>
<evidence type="ECO:0000313" key="3">
    <source>
        <dbReference type="Proteomes" id="UP001499863"/>
    </source>
</evidence>
<organism evidence="2 3">
    <name type="scientific">Kitasatospora putterlickiae</name>
    <dbReference type="NCBI Taxonomy" id="221725"/>
    <lineage>
        <taxon>Bacteria</taxon>
        <taxon>Bacillati</taxon>
        <taxon>Actinomycetota</taxon>
        <taxon>Actinomycetes</taxon>
        <taxon>Kitasatosporales</taxon>
        <taxon>Streptomycetaceae</taxon>
        <taxon>Kitasatospora</taxon>
    </lineage>
</organism>
<comment type="caution">
    <text evidence="2">The sequence shown here is derived from an EMBL/GenBank/DDBJ whole genome shotgun (WGS) entry which is preliminary data.</text>
</comment>